<dbReference type="PANTHER" id="PTHR43373:SF1">
    <property type="entry name" value="NA(+)_H(+) ANTIPORTER SUBUNIT A"/>
    <property type="match status" value="1"/>
</dbReference>
<gene>
    <name evidence="5" type="ORF">DRP53_00215</name>
</gene>
<dbReference type="EMBL" id="QNBE01000001">
    <property type="protein sequence ID" value="RKX71851.1"/>
    <property type="molecule type" value="Genomic_DNA"/>
</dbReference>
<dbReference type="Proteomes" id="UP000268469">
    <property type="component" value="Unassembled WGS sequence"/>
</dbReference>
<dbReference type="GO" id="GO:0016020">
    <property type="term" value="C:membrane"/>
    <property type="evidence" value="ECO:0007669"/>
    <property type="project" value="UniProtKB-SubCell"/>
</dbReference>
<name>A0A660SP59_UNCW3</name>
<dbReference type="PANTHER" id="PTHR43373">
    <property type="entry name" value="NA(+)/H(+) ANTIPORTER SUBUNIT"/>
    <property type="match status" value="1"/>
</dbReference>
<comment type="caution">
    <text evidence="5">The sequence shown here is derived from an EMBL/GenBank/DDBJ whole genome shotgun (WGS) entry which is preliminary data.</text>
</comment>
<feature type="transmembrane region" description="Helical" evidence="3">
    <location>
        <begin position="330"/>
        <end position="350"/>
    </location>
</feature>
<feature type="transmembrane region" description="Helical" evidence="3">
    <location>
        <begin position="99"/>
        <end position="118"/>
    </location>
</feature>
<keyword evidence="2 3" id="KW-0812">Transmembrane</keyword>
<evidence type="ECO:0000313" key="5">
    <source>
        <dbReference type="EMBL" id="RKX71851.1"/>
    </source>
</evidence>
<comment type="subcellular location">
    <subcellularLocation>
        <location evidence="1">Endomembrane system</location>
        <topology evidence="1">Multi-pass membrane protein</topology>
    </subcellularLocation>
    <subcellularLocation>
        <location evidence="2">Membrane</location>
        <topology evidence="2">Multi-pass membrane protein</topology>
    </subcellularLocation>
</comment>
<dbReference type="GO" id="GO:0012505">
    <property type="term" value="C:endomembrane system"/>
    <property type="evidence" value="ECO:0007669"/>
    <property type="project" value="UniProtKB-SubCell"/>
</dbReference>
<dbReference type="PRINTS" id="PR01434">
    <property type="entry name" value="NADHDHGNASE5"/>
</dbReference>
<protein>
    <recommendedName>
        <fullName evidence="4">NADH:quinone oxidoreductase/Mrp antiporter transmembrane domain-containing protein</fullName>
    </recommendedName>
</protein>
<dbReference type="InterPro" id="IPR001750">
    <property type="entry name" value="ND/Mrp_TM"/>
</dbReference>
<feature type="transmembrane region" description="Helical" evidence="3">
    <location>
        <begin position="46"/>
        <end position="63"/>
    </location>
</feature>
<dbReference type="Pfam" id="PF00361">
    <property type="entry name" value="Proton_antipo_M"/>
    <property type="match status" value="1"/>
</dbReference>
<feature type="transmembrane region" description="Helical" evidence="3">
    <location>
        <begin position="202"/>
        <end position="225"/>
    </location>
</feature>
<feature type="domain" description="NADH:quinone oxidoreductase/Mrp antiporter transmembrane" evidence="4">
    <location>
        <begin position="63"/>
        <end position="345"/>
    </location>
</feature>
<keyword evidence="3" id="KW-1133">Transmembrane helix</keyword>
<dbReference type="AlphaFoldDB" id="A0A660SP59"/>
<organism evidence="5 6">
    <name type="scientific">candidate division WOR-3 bacterium</name>
    <dbReference type="NCBI Taxonomy" id="2052148"/>
    <lineage>
        <taxon>Bacteria</taxon>
        <taxon>Bacteria division WOR-3</taxon>
    </lineage>
</organism>
<feature type="transmembrane region" description="Helical" evidence="3">
    <location>
        <begin position="69"/>
        <end position="87"/>
    </location>
</feature>
<evidence type="ECO:0000313" key="6">
    <source>
        <dbReference type="Proteomes" id="UP000268469"/>
    </source>
</evidence>
<evidence type="ECO:0000256" key="2">
    <source>
        <dbReference type="RuleBase" id="RU000320"/>
    </source>
</evidence>
<evidence type="ECO:0000256" key="3">
    <source>
        <dbReference type="SAM" id="Phobius"/>
    </source>
</evidence>
<feature type="transmembrane region" description="Helical" evidence="3">
    <location>
        <begin position="14"/>
        <end position="34"/>
    </location>
</feature>
<evidence type="ECO:0000256" key="1">
    <source>
        <dbReference type="ARBA" id="ARBA00004127"/>
    </source>
</evidence>
<proteinExistence type="predicted"/>
<feature type="transmembrane region" description="Helical" evidence="3">
    <location>
        <begin position="171"/>
        <end position="190"/>
    </location>
</feature>
<dbReference type="InterPro" id="IPR050616">
    <property type="entry name" value="CPA3_Na-H_Antiporter_A"/>
</dbReference>
<evidence type="ECO:0000259" key="4">
    <source>
        <dbReference type="Pfam" id="PF00361"/>
    </source>
</evidence>
<accession>A0A660SP59</accession>
<keyword evidence="3" id="KW-0472">Membrane</keyword>
<feature type="transmembrane region" description="Helical" evidence="3">
    <location>
        <begin position="370"/>
        <end position="393"/>
    </location>
</feature>
<feature type="transmembrane region" description="Helical" evidence="3">
    <location>
        <begin position="301"/>
        <end position="323"/>
    </location>
</feature>
<feature type="transmembrane region" description="Helical" evidence="3">
    <location>
        <begin position="237"/>
        <end position="260"/>
    </location>
</feature>
<reference evidence="5 6" key="1">
    <citation type="submission" date="2018-06" db="EMBL/GenBank/DDBJ databases">
        <title>Extensive metabolic versatility and redundancy in microbially diverse, dynamic hydrothermal sediments.</title>
        <authorList>
            <person name="Dombrowski N."/>
            <person name="Teske A."/>
            <person name="Baker B.J."/>
        </authorList>
    </citation>
    <scope>NUCLEOTIDE SEQUENCE [LARGE SCALE GENOMIC DNA]</scope>
    <source>
        <strain evidence="5">B36_G15</strain>
    </source>
</reference>
<feature type="transmembrane region" description="Helical" evidence="3">
    <location>
        <begin position="138"/>
        <end position="159"/>
    </location>
</feature>
<sequence>MSGPIWLSFEVDGLALTLTCLFSLITLFSLIYSLISIRRFGFKTEYYVILLLLAASGISFLYARNLILLYALWEINTFAIWRLVGFHRRDEDIEHAERTFLINFFAAVIMLVGLGLIYTQSGTFDLTRMKGLSLPPASAYLILVGILAKSATVPLHVWLPYAYESAPIPVAAMLASISENLGLILFLRLFRQTFSLPENFYLTVMVIAAGSILIGGGTALVTNRIRRILAYSTISQLGFILIGFAAGGTYGIIGGLLYIIGHSLSKPGIFYAVGIVEERTKAVELGGIGFGPVMPTLGPGFALLAGSVVGLPPFIGFFAKLYVIIGVLKVNLVLAALTVGGALFTLLYFLRLYNGIFKGKTTLEVSPSPVSGMIVLVLILAVVTILAGIAVIIPNPWIEGVMKSWL</sequence>